<protein>
    <recommendedName>
        <fullName evidence="1">DUF11 domain-containing protein</fullName>
    </recommendedName>
</protein>
<comment type="caution">
    <text evidence="2">The sequence shown here is derived from an EMBL/GenBank/DDBJ whole genome shotgun (WGS) entry which is preliminary data.</text>
</comment>
<dbReference type="Proteomes" id="UP001139365">
    <property type="component" value="Unassembled WGS sequence"/>
</dbReference>
<dbReference type="AlphaFoldDB" id="A0AAE3K1F0"/>
<dbReference type="EMBL" id="JALEMU010000067">
    <property type="protein sequence ID" value="MCI5755489.1"/>
    <property type="molecule type" value="Genomic_DNA"/>
</dbReference>
<dbReference type="InterPro" id="IPR047589">
    <property type="entry name" value="DUF11_rpt"/>
</dbReference>
<dbReference type="InterPro" id="IPR001434">
    <property type="entry name" value="OmcB-like_DUF11"/>
</dbReference>
<reference evidence="2 3" key="1">
    <citation type="submission" date="2022-03" db="EMBL/GenBank/DDBJ databases">
        <title>Metagenome-assembled genomes from swine fecal metagenomes.</title>
        <authorList>
            <person name="Holman D.B."/>
            <person name="Kommadath A."/>
        </authorList>
    </citation>
    <scope>NUCLEOTIDE SEQUENCE [LARGE SCALE GENOMIC DNA]</scope>
    <source>
        <strain evidence="2">SUG147</strain>
    </source>
</reference>
<evidence type="ECO:0000259" key="1">
    <source>
        <dbReference type="Pfam" id="PF01345"/>
    </source>
</evidence>
<sequence length="284" mass="28984">MATFYNQAILSYNNSVTNSNIVTGELLEVLTAAKTAVQGSYRVGDDVTYVISIVNSGAIAYTGLTVTDDLGTNAFGERNVTPLAYSDGSVKYYINGVLQAAPTVTAGPPLVFTGINVPANGSALIVYTARVNEYAPLATGGTVTNTATVSGGGLLAPVTATATLPVETAPQLTVTKSVNPTSVVENGELTYTFVIQNLGNTEAGAGDNAVLTDKFDPVLNITSVTYNGTAWTSPTQYTYDASTGAFATVAGAITVPAATYTQNPDTGAYSVTPGTGTLTVTGTV</sequence>
<accession>A0AAE3K1F0</accession>
<gene>
    <name evidence="2" type="ORF">MR241_04255</name>
</gene>
<feature type="domain" description="DUF11" evidence="1">
    <location>
        <begin position="33"/>
        <end position="151"/>
    </location>
</feature>
<name>A0AAE3K1F0_9BACT</name>
<dbReference type="Pfam" id="PF01345">
    <property type="entry name" value="DUF11"/>
    <property type="match status" value="1"/>
</dbReference>
<evidence type="ECO:0000313" key="2">
    <source>
        <dbReference type="EMBL" id="MCI5755489.1"/>
    </source>
</evidence>
<dbReference type="NCBIfam" id="TIGR01451">
    <property type="entry name" value="B_ant_repeat"/>
    <property type="match status" value="1"/>
</dbReference>
<evidence type="ECO:0000313" key="3">
    <source>
        <dbReference type="Proteomes" id="UP001139365"/>
    </source>
</evidence>
<proteinExistence type="predicted"/>
<organism evidence="2 3">
    <name type="scientific">Candidatus Colimorpha enterica</name>
    <dbReference type="NCBI Taxonomy" id="3083063"/>
    <lineage>
        <taxon>Bacteria</taxon>
        <taxon>Pseudomonadati</taxon>
        <taxon>Bacteroidota</taxon>
        <taxon>Bacteroidia</taxon>
        <taxon>Bacteroidales</taxon>
        <taxon>Candidatus Colimorpha</taxon>
    </lineage>
</organism>